<dbReference type="OrthoDB" id="5366038at2759"/>
<reference evidence="1 2" key="1">
    <citation type="journal article" date="2018" name="Nat. Ecol. Evol.">
        <title>Pezizomycetes genomes reveal the molecular basis of ectomycorrhizal truffle lifestyle.</title>
        <authorList>
            <person name="Murat C."/>
            <person name="Payen T."/>
            <person name="Noel B."/>
            <person name="Kuo A."/>
            <person name="Morin E."/>
            <person name="Chen J."/>
            <person name="Kohler A."/>
            <person name="Krizsan K."/>
            <person name="Balestrini R."/>
            <person name="Da Silva C."/>
            <person name="Montanini B."/>
            <person name="Hainaut M."/>
            <person name="Levati E."/>
            <person name="Barry K.W."/>
            <person name="Belfiori B."/>
            <person name="Cichocki N."/>
            <person name="Clum A."/>
            <person name="Dockter R.B."/>
            <person name="Fauchery L."/>
            <person name="Guy J."/>
            <person name="Iotti M."/>
            <person name="Le Tacon F."/>
            <person name="Lindquist E.A."/>
            <person name="Lipzen A."/>
            <person name="Malagnac F."/>
            <person name="Mello A."/>
            <person name="Molinier V."/>
            <person name="Miyauchi S."/>
            <person name="Poulain J."/>
            <person name="Riccioni C."/>
            <person name="Rubini A."/>
            <person name="Sitrit Y."/>
            <person name="Splivallo R."/>
            <person name="Traeger S."/>
            <person name="Wang M."/>
            <person name="Zifcakova L."/>
            <person name="Wipf D."/>
            <person name="Zambonelli A."/>
            <person name="Paolocci F."/>
            <person name="Nowrousian M."/>
            <person name="Ottonello S."/>
            <person name="Baldrian P."/>
            <person name="Spatafora J.W."/>
            <person name="Henrissat B."/>
            <person name="Nagy L.G."/>
            <person name="Aury J.M."/>
            <person name="Wincker P."/>
            <person name="Grigoriev I.V."/>
            <person name="Bonfante P."/>
            <person name="Martin F.M."/>
        </authorList>
    </citation>
    <scope>NUCLEOTIDE SEQUENCE [LARGE SCALE GENOMIC DNA]</scope>
    <source>
        <strain evidence="1 2">120613-1</strain>
    </source>
</reference>
<keyword evidence="2" id="KW-1185">Reference proteome</keyword>
<sequence length="67" mass="7810">ANSCMTLLKFETCCKKGDVQLETLLPPHEYLHYVLNSMNTTACNFCLQIYEYNFTLDYTSIKYQPDS</sequence>
<gene>
    <name evidence="1" type="ORF">L873DRAFT_1697135</name>
</gene>
<name>A0A3N4JGT2_9PEZI</name>
<proteinExistence type="predicted"/>
<organism evidence="1 2">
    <name type="scientific">Choiromyces venosus 120613-1</name>
    <dbReference type="NCBI Taxonomy" id="1336337"/>
    <lineage>
        <taxon>Eukaryota</taxon>
        <taxon>Fungi</taxon>
        <taxon>Dikarya</taxon>
        <taxon>Ascomycota</taxon>
        <taxon>Pezizomycotina</taxon>
        <taxon>Pezizomycetes</taxon>
        <taxon>Pezizales</taxon>
        <taxon>Tuberaceae</taxon>
        <taxon>Choiromyces</taxon>
    </lineage>
</organism>
<evidence type="ECO:0000313" key="2">
    <source>
        <dbReference type="Proteomes" id="UP000276215"/>
    </source>
</evidence>
<evidence type="ECO:0000313" key="1">
    <source>
        <dbReference type="EMBL" id="RPA95620.1"/>
    </source>
</evidence>
<accession>A0A3N4JGT2</accession>
<dbReference type="EMBL" id="ML120423">
    <property type="protein sequence ID" value="RPA95620.1"/>
    <property type="molecule type" value="Genomic_DNA"/>
</dbReference>
<protein>
    <submittedName>
        <fullName evidence="1">Uncharacterized protein</fullName>
    </submittedName>
</protein>
<dbReference type="Proteomes" id="UP000276215">
    <property type="component" value="Unassembled WGS sequence"/>
</dbReference>
<dbReference type="AlphaFoldDB" id="A0A3N4JGT2"/>
<feature type="non-terminal residue" evidence="1">
    <location>
        <position position="1"/>
    </location>
</feature>